<organism evidence="2 3">
    <name type="scientific">Pisolithus tinctorius Marx 270</name>
    <dbReference type="NCBI Taxonomy" id="870435"/>
    <lineage>
        <taxon>Eukaryota</taxon>
        <taxon>Fungi</taxon>
        <taxon>Dikarya</taxon>
        <taxon>Basidiomycota</taxon>
        <taxon>Agaricomycotina</taxon>
        <taxon>Agaricomycetes</taxon>
        <taxon>Agaricomycetidae</taxon>
        <taxon>Boletales</taxon>
        <taxon>Sclerodermatineae</taxon>
        <taxon>Pisolithaceae</taxon>
        <taxon>Pisolithus</taxon>
    </lineage>
</organism>
<keyword evidence="3" id="KW-1185">Reference proteome</keyword>
<dbReference type="Proteomes" id="UP000054217">
    <property type="component" value="Unassembled WGS sequence"/>
</dbReference>
<feature type="compositionally biased region" description="Low complexity" evidence="1">
    <location>
        <begin position="1"/>
        <end position="19"/>
    </location>
</feature>
<evidence type="ECO:0000313" key="3">
    <source>
        <dbReference type="Proteomes" id="UP000054217"/>
    </source>
</evidence>
<dbReference type="EMBL" id="KN832000">
    <property type="protein sequence ID" value="KIN99921.1"/>
    <property type="molecule type" value="Genomic_DNA"/>
</dbReference>
<accession>A0A0C3JR14</accession>
<protein>
    <submittedName>
        <fullName evidence="2">Uncharacterized protein</fullName>
    </submittedName>
</protein>
<gene>
    <name evidence="2" type="ORF">M404DRAFT_29977</name>
</gene>
<reference evidence="3" key="2">
    <citation type="submission" date="2015-01" db="EMBL/GenBank/DDBJ databases">
        <title>Evolutionary Origins and Diversification of the Mycorrhizal Mutualists.</title>
        <authorList>
            <consortium name="DOE Joint Genome Institute"/>
            <consortium name="Mycorrhizal Genomics Consortium"/>
            <person name="Kohler A."/>
            <person name="Kuo A."/>
            <person name="Nagy L.G."/>
            <person name="Floudas D."/>
            <person name="Copeland A."/>
            <person name="Barry K.W."/>
            <person name="Cichocki N."/>
            <person name="Veneault-Fourrey C."/>
            <person name="LaButti K."/>
            <person name="Lindquist E.A."/>
            <person name="Lipzen A."/>
            <person name="Lundell T."/>
            <person name="Morin E."/>
            <person name="Murat C."/>
            <person name="Riley R."/>
            <person name="Ohm R."/>
            <person name="Sun H."/>
            <person name="Tunlid A."/>
            <person name="Henrissat B."/>
            <person name="Grigoriev I.V."/>
            <person name="Hibbett D.S."/>
            <person name="Martin F."/>
        </authorList>
    </citation>
    <scope>NUCLEOTIDE SEQUENCE [LARGE SCALE GENOMIC DNA]</scope>
    <source>
        <strain evidence="3">Marx 270</strain>
    </source>
</reference>
<dbReference type="InParanoid" id="A0A0C3JR14"/>
<proteinExistence type="predicted"/>
<evidence type="ECO:0000256" key="1">
    <source>
        <dbReference type="SAM" id="MobiDB-lite"/>
    </source>
</evidence>
<feature type="region of interest" description="Disordered" evidence="1">
    <location>
        <begin position="1"/>
        <end position="104"/>
    </location>
</feature>
<dbReference type="AlphaFoldDB" id="A0A0C3JR14"/>
<dbReference type="HOGENOM" id="CLU_1360915_0_0_1"/>
<name>A0A0C3JR14_PISTI</name>
<evidence type="ECO:0000313" key="2">
    <source>
        <dbReference type="EMBL" id="KIN99921.1"/>
    </source>
</evidence>
<sequence length="201" mass="21660">MTSAFDTPASTAPPTASTIPTPPPSLSLLDMTHALNAHRREDTQSVDLNSIPPSAPSSFLSHASAGSSSSSAVTSISRGKRKAESVAMSKGGSKRSRPPLAKARAEEDCSSFIAAITSRLDNFTHAIAAPLPPPPTTNPLVDAAMDYINSMPQLSTDNRIDIGDYFLSATPDEVNIFLKHQEPAKQIWVQRWLMKYWDGQR</sequence>
<reference evidence="2 3" key="1">
    <citation type="submission" date="2014-04" db="EMBL/GenBank/DDBJ databases">
        <authorList>
            <consortium name="DOE Joint Genome Institute"/>
            <person name="Kuo A."/>
            <person name="Kohler A."/>
            <person name="Costa M.D."/>
            <person name="Nagy L.G."/>
            <person name="Floudas D."/>
            <person name="Copeland A."/>
            <person name="Barry K.W."/>
            <person name="Cichocki N."/>
            <person name="Veneault-Fourrey C."/>
            <person name="LaButti K."/>
            <person name="Lindquist E.A."/>
            <person name="Lipzen A."/>
            <person name="Lundell T."/>
            <person name="Morin E."/>
            <person name="Murat C."/>
            <person name="Sun H."/>
            <person name="Tunlid A."/>
            <person name="Henrissat B."/>
            <person name="Grigoriev I.V."/>
            <person name="Hibbett D.S."/>
            <person name="Martin F."/>
            <person name="Nordberg H.P."/>
            <person name="Cantor M.N."/>
            <person name="Hua S.X."/>
        </authorList>
    </citation>
    <scope>NUCLEOTIDE SEQUENCE [LARGE SCALE GENOMIC DNA]</scope>
    <source>
        <strain evidence="2 3">Marx 270</strain>
    </source>
</reference>
<feature type="compositionally biased region" description="Low complexity" evidence="1">
    <location>
        <begin position="57"/>
        <end position="77"/>
    </location>
</feature>